<sequence length="301" mass="34349">MKTLWQMIKLKVINNRKLWICCLCIVAMALLCFLSPFPSGDPDEKETVLKVWLNIDREQLLQMDEMASIYSVAAGFRNMEWFIVLLPLVTVVPGIFEFSEVWFGGNFYLNALRGTKKQFARKWLTESAWKAFLCVGCGIVLYIVLVAVKFLPLDAYVNDVNESMVAIVYGETMFQRIGWLLLAIVHTGLLGVVFAITALVLTVLLGDSFFAISNLVLLEYFSKKMASGYVGVVYERYESGGLPVPLKVRLVEFLFPSNHLFYDCSFQYAFGIPYFGYAIFIGLWMGGIALLFYWQVRRRNV</sequence>
<feature type="transmembrane region" description="Helical" evidence="1">
    <location>
        <begin position="81"/>
        <end position="109"/>
    </location>
</feature>
<evidence type="ECO:0000313" key="3">
    <source>
        <dbReference type="Proteomes" id="UP000245288"/>
    </source>
</evidence>
<comment type="caution">
    <text evidence="2">The sequence shown here is derived from an EMBL/GenBank/DDBJ whole genome shotgun (WGS) entry which is preliminary data.</text>
</comment>
<keyword evidence="1" id="KW-1133">Transmembrane helix</keyword>
<feature type="transmembrane region" description="Helical" evidence="1">
    <location>
        <begin position="189"/>
        <end position="212"/>
    </location>
</feature>
<dbReference type="RefSeq" id="WP_109214690.1">
    <property type="nucleotide sequence ID" value="NZ_JRFU01000021.1"/>
</dbReference>
<proteinExistence type="predicted"/>
<evidence type="ECO:0000256" key="1">
    <source>
        <dbReference type="SAM" id="Phobius"/>
    </source>
</evidence>
<dbReference type="EMBL" id="JRFU01000021">
    <property type="protein sequence ID" value="PWE87713.1"/>
    <property type="molecule type" value="Genomic_DNA"/>
</dbReference>
<accession>A0A2V1JWF1</accession>
<evidence type="ECO:0000313" key="2">
    <source>
        <dbReference type="EMBL" id="PWE87713.1"/>
    </source>
</evidence>
<feature type="transmembrane region" description="Helical" evidence="1">
    <location>
        <begin position="18"/>
        <end position="37"/>
    </location>
</feature>
<organism evidence="2 3">
    <name type="scientific">Eubacterium ramulus</name>
    <dbReference type="NCBI Taxonomy" id="39490"/>
    <lineage>
        <taxon>Bacteria</taxon>
        <taxon>Bacillati</taxon>
        <taxon>Bacillota</taxon>
        <taxon>Clostridia</taxon>
        <taxon>Eubacteriales</taxon>
        <taxon>Eubacteriaceae</taxon>
        <taxon>Eubacterium</taxon>
    </lineage>
</organism>
<dbReference type="Proteomes" id="UP000245288">
    <property type="component" value="Unassembled WGS sequence"/>
</dbReference>
<evidence type="ECO:0008006" key="4">
    <source>
        <dbReference type="Google" id="ProtNLM"/>
    </source>
</evidence>
<feature type="transmembrane region" description="Helical" evidence="1">
    <location>
        <begin position="163"/>
        <end position="182"/>
    </location>
</feature>
<keyword evidence="3" id="KW-1185">Reference proteome</keyword>
<keyword evidence="1" id="KW-0472">Membrane</keyword>
<gene>
    <name evidence="2" type="ORF">LG34_02345</name>
</gene>
<feature type="transmembrane region" description="Helical" evidence="1">
    <location>
        <begin position="274"/>
        <end position="294"/>
    </location>
</feature>
<dbReference type="OrthoDB" id="9985114at2"/>
<name>A0A2V1JWF1_EUBRA</name>
<keyword evidence="1" id="KW-0812">Transmembrane</keyword>
<reference evidence="2 3" key="1">
    <citation type="submission" date="2014-09" db="EMBL/GenBank/DDBJ databases">
        <title>Butyrate-producing bacteria isolated from human gut.</title>
        <authorList>
            <person name="Zhang Q."/>
            <person name="Zhao L."/>
        </authorList>
    </citation>
    <scope>NUCLEOTIDE SEQUENCE [LARGE SCALE GENOMIC DNA]</scope>
    <source>
        <strain evidence="2 3">21</strain>
    </source>
</reference>
<feature type="transmembrane region" description="Helical" evidence="1">
    <location>
        <begin position="129"/>
        <end position="151"/>
    </location>
</feature>
<protein>
    <recommendedName>
        <fullName evidence="4">ABC-2 family transporter protein</fullName>
    </recommendedName>
</protein>
<dbReference type="AlphaFoldDB" id="A0A2V1JWF1"/>